<feature type="region of interest" description="Disordered" evidence="1">
    <location>
        <begin position="1"/>
        <end position="56"/>
    </location>
</feature>
<dbReference type="AlphaFoldDB" id="A0AAV4Q5T3"/>
<evidence type="ECO:0000256" key="1">
    <source>
        <dbReference type="SAM" id="MobiDB-lite"/>
    </source>
</evidence>
<evidence type="ECO:0000313" key="3">
    <source>
        <dbReference type="Proteomes" id="UP001054945"/>
    </source>
</evidence>
<gene>
    <name evidence="2" type="ORF">CEXT_98801</name>
</gene>
<protein>
    <submittedName>
        <fullName evidence="2">Uncharacterized protein</fullName>
    </submittedName>
</protein>
<reference evidence="2 3" key="1">
    <citation type="submission" date="2021-06" db="EMBL/GenBank/DDBJ databases">
        <title>Caerostris extrusa draft genome.</title>
        <authorList>
            <person name="Kono N."/>
            <person name="Arakawa K."/>
        </authorList>
    </citation>
    <scope>NUCLEOTIDE SEQUENCE [LARGE SCALE GENOMIC DNA]</scope>
</reference>
<feature type="compositionally biased region" description="Polar residues" evidence="1">
    <location>
        <begin position="42"/>
        <end position="56"/>
    </location>
</feature>
<proteinExistence type="predicted"/>
<feature type="compositionally biased region" description="Basic and acidic residues" evidence="1">
    <location>
        <begin position="1"/>
        <end position="13"/>
    </location>
</feature>
<sequence length="80" mass="9225">MEEKEAQRSRDGTLTESNANDEERATDRKKKRNKSRHLATRTEISSNGNFSKRSLNGTVSECRRLEFVNAIGRNTVTFHR</sequence>
<comment type="caution">
    <text evidence="2">The sequence shown here is derived from an EMBL/GenBank/DDBJ whole genome shotgun (WGS) entry which is preliminary data.</text>
</comment>
<accession>A0AAV4Q5T3</accession>
<dbReference type="EMBL" id="BPLR01005827">
    <property type="protein sequence ID" value="GIY05333.1"/>
    <property type="molecule type" value="Genomic_DNA"/>
</dbReference>
<evidence type="ECO:0000313" key="2">
    <source>
        <dbReference type="EMBL" id="GIY05333.1"/>
    </source>
</evidence>
<organism evidence="2 3">
    <name type="scientific">Caerostris extrusa</name>
    <name type="common">Bark spider</name>
    <name type="synonym">Caerostris bankana</name>
    <dbReference type="NCBI Taxonomy" id="172846"/>
    <lineage>
        <taxon>Eukaryota</taxon>
        <taxon>Metazoa</taxon>
        <taxon>Ecdysozoa</taxon>
        <taxon>Arthropoda</taxon>
        <taxon>Chelicerata</taxon>
        <taxon>Arachnida</taxon>
        <taxon>Araneae</taxon>
        <taxon>Araneomorphae</taxon>
        <taxon>Entelegynae</taxon>
        <taxon>Araneoidea</taxon>
        <taxon>Araneidae</taxon>
        <taxon>Caerostris</taxon>
    </lineage>
</organism>
<name>A0AAV4Q5T3_CAEEX</name>
<feature type="compositionally biased region" description="Basic residues" evidence="1">
    <location>
        <begin position="27"/>
        <end position="39"/>
    </location>
</feature>
<dbReference type="Proteomes" id="UP001054945">
    <property type="component" value="Unassembled WGS sequence"/>
</dbReference>
<keyword evidence="3" id="KW-1185">Reference proteome</keyword>